<name>A0A3D8I160_9HELI</name>
<comment type="caution">
    <text evidence="1">The sequence shown here is derived from an EMBL/GenBank/DDBJ whole genome shotgun (WGS) entry which is preliminary data.</text>
</comment>
<sequence>KIDEEYYNKLLKYFDTSLDKLDWEYIQENLFFNGEKYGYKFKKYDGRISAALFFMFNDNRASFDNINNIWMSINWRDLRPLPAGNEGTGFYLSGGRVGCFEALDIDMTKFNEWELGIGHVKQ</sequence>
<evidence type="ECO:0000313" key="1">
    <source>
        <dbReference type="EMBL" id="RDU58817.1"/>
    </source>
</evidence>
<dbReference type="Proteomes" id="UP000256379">
    <property type="component" value="Unassembled WGS sequence"/>
</dbReference>
<keyword evidence="2" id="KW-1185">Reference proteome</keyword>
<feature type="non-terminal residue" evidence="1">
    <location>
        <position position="1"/>
    </location>
</feature>
<accession>A0A3D8I160</accession>
<dbReference type="AlphaFoldDB" id="A0A3D8I160"/>
<reference evidence="1 2" key="1">
    <citation type="submission" date="2018-04" db="EMBL/GenBank/DDBJ databases">
        <title>Novel Campyloabacter and Helicobacter Species and Strains.</title>
        <authorList>
            <person name="Mannion A.J."/>
            <person name="Shen Z."/>
            <person name="Fox J.G."/>
        </authorList>
    </citation>
    <scope>NUCLEOTIDE SEQUENCE [LARGE SCALE GENOMIC DNA]</scope>
    <source>
        <strain evidence="1 2">MIT 17-337</strain>
    </source>
</reference>
<organism evidence="1 2">
    <name type="scientific">Helicobacter didelphidarum</name>
    <dbReference type="NCBI Taxonomy" id="2040648"/>
    <lineage>
        <taxon>Bacteria</taxon>
        <taxon>Pseudomonadati</taxon>
        <taxon>Campylobacterota</taxon>
        <taxon>Epsilonproteobacteria</taxon>
        <taxon>Campylobacterales</taxon>
        <taxon>Helicobacteraceae</taxon>
        <taxon>Helicobacter</taxon>
    </lineage>
</organism>
<proteinExistence type="predicted"/>
<dbReference type="EMBL" id="NXLQ01000185">
    <property type="protein sequence ID" value="RDU58817.1"/>
    <property type="molecule type" value="Genomic_DNA"/>
</dbReference>
<gene>
    <name evidence="1" type="ORF">CQA53_11835</name>
</gene>
<evidence type="ECO:0000313" key="2">
    <source>
        <dbReference type="Proteomes" id="UP000256379"/>
    </source>
</evidence>
<protein>
    <submittedName>
        <fullName evidence="1">Uncharacterized protein</fullName>
    </submittedName>
</protein>